<accession>A0A0G0W5Z5</accession>
<dbReference type="AlphaFoldDB" id="A0A0G0W5Z5"/>
<organism evidence="1 2">
    <name type="scientific">Candidatus Nomurabacteria bacterium GW2011_GWA2_40_9</name>
    <dbReference type="NCBI Taxonomy" id="1618734"/>
    <lineage>
        <taxon>Bacteria</taxon>
        <taxon>Candidatus Nomuraibacteriota</taxon>
    </lineage>
</organism>
<dbReference type="EMBL" id="LBZW01000005">
    <property type="protein sequence ID" value="KKR79625.1"/>
    <property type="molecule type" value="Genomic_DNA"/>
</dbReference>
<comment type="caution">
    <text evidence="1">The sequence shown here is derived from an EMBL/GenBank/DDBJ whole genome shotgun (WGS) entry which is preliminary data.</text>
</comment>
<reference evidence="1 2" key="1">
    <citation type="journal article" date="2015" name="Nature">
        <title>rRNA introns, odd ribosomes, and small enigmatic genomes across a large radiation of phyla.</title>
        <authorList>
            <person name="Brown C.T."/>
            <person name="Hug L.A."/>
            <person name="Thomas B.C."/>
            <person name="Sharon I."/>
            <person name="Castelle C.J."/>
            <person name="Singh A."/>
            <person name="Wilkins M.J."/>
            <person name="Williams K.H."/>
            <person name="Banfield J.F."/>
        </authorList>
    </citation>
    <scope>NUCLEOTIDE SEQUENCE [LARGE SCALE GENOMIC DNA]</scope>
</reference>
<dbReference type="Pfam" id="PF10049">
    <property type="entry name" value="DUF2283"/>
    <property type="match status" value="1"/>
</dbReference>
<name>A0A0G0W5Z5_9BACT</name>
<protein>
    <recommendedName>
        <fullName evidence="3">DUF2283 domain-containing protein</fullName>
    </recommendedName>
</protein>
<proteinExistence type="predicted"/>
<evidence type="ECO:0000313" key="1">
    <source>
        <dbReference type="EMBL" id="KKR79625.1"/>
    </source>
</evidence>
<evidence type="ECO:0000313" key="2">
    <source>
        <dbReference type="Proteomes" id="UP000034749"/>
    </source>
</evidence>
<dbReference type="Proteomes" id="UP000034749">
    <property type="component" value="Unassembled WGS sequence"/>
</dbReference>
<dbReference type="InterPro" id="IPR019270">
    <property type="entry name" value="DUF2283"/>
</dbReference>
<evidence type="ECO:0008006" key="3">
    <source>
        <dbReference type="Google" id="ProtNLM"/>
    </source>
</evidence>
<gene>
    <name evidence="1" type="ORF">UU24_C0005G0043</name>
</gene>
<sequence length="77" mass="8825">MINKKTKIKYDSESDVMSLELLNKGQIDFASELGNFIVHFTKNNIPVLIEIVEASKFLKQSNKVLNIPQVNRLSYAR</sequence>